<dbReference type="Gene3D" id="3.30.420.10">
    <property type="entry name" value="Ribonuclease H-like superfamily/Ribonuclease H"/>
    <property type="match status" value="1"/>
</dbReference>
<protein>
    <submittedName>
        <fullName evidence="2">K02A2.6-like</fullName>
    </submittedName>
</protein>
<evidence type="ECO:0000313" key="3">
    <source>
        <dbReference type="Proteomes" id="UP001235939"/>
    </source>
</evidence>
<keyword evidence="3" id="KW-1185">Reference proteome</keyword>
<dbReference type="Proteomes" id="UP001235939">
    <property type="component" value="Chromosome 08"/>
</dbReference>
<proteinExistence type="predicted"/>
<dbReference type="EMBL" id="CP092870">
    <property type="protein sequence ID" value="UYV71034.1"/>
    <property type="molecule type" value="Genomic_DNA"/>
</dbReference>
<evidence type="ECO:0000313" key="2">
    <source>
        <dbReference type="EMBL" id="UYV71034.1"/>
    </source>
</evidence>
<evidence type="ECO:0000259" key="1">
    <source>
        <dbReference type="PROSITE" id="PS50994"/>
    </source>
</evidence>
<dbReference type="Pfam" id="PF00665">
    <property type="entry name" value="rve"/>
    <property type="match status" value="1"/>
</dbReference>
<reference evidence="2 3" key="1">
    <citation type="submission" date="2022-01" db="EMBL/GenBank/DDBJ databases">
        <title>A chromosomal length assembly of Cordylochernes scorpioides.</title>
        <authorList>
            <person name="Zeh D."/>
            <person name="Zeh J."/>
        </authorList>
    </citation>
    <scope>NUCLEOTIDE SEQUENCE [LARGE SCALE GENOMIC DNA]</scope>
    <source>
        <strain evidence="2">IN4F17</strain>
        <tissue evidence="2">Whole Body</tissue>
    </source>
</reference>
<sequence>MLLRLQRYNLEVKYKPGKQMYISDCLSRKYLMKTVYLNDDKSIYQEIKNIKLIEFVNISTATAEQIRQQNCKDQTMQVLVNLIRKGWPKSKYKVSREAMEYWKFRDELTEQDGIIYKGQKVVIPKHYDQSYSTEFTPVIMDFWELDILEHTTSESIIECCKKNFSRHGIPETLITDNGPQFISREFQKFLKTWKVVQIINSPYHSQSNGKAESAVKYAKMLVKKAKHEQEDLWLAILEWRNIPLKDLGFSPNQALISRRT</sequence>
<dbReference type="PROSITE" id="PS50994">
    <property type="entry name" value="INTEGRASE"/>
    <property type="match status" value="1"/>
</dbReference>
<dbReference type="SUPFAM" id="SSF53098">
    <property type="entry name" value="Ribonuclease H-like"/>
    <property type="match status" value="1"/>
</dbReference>
<name>A0ABY6KR07_9ARAC</name>
<accession>A0ABY6KR07</accession>
<dbReference type="PANTHER" id="PTHR37984">
    <property type="entry name" value="PROTEIN CBG26694"/>
    <property type="match status" value="1"/>
</dbReference>
<dbReference type="PANTHER" id="PTHR37984:SF8">
    <property type="entry name" value="CCHC-TYPE DOMAIN-CONTAINING PROTEIN"/>
    <property type="match status" value="1"/>
</dbReference>
<gene>
    <name evidence="2" type="ORF">LAZ67_8001489</name>
</gene>
<organism evidence="2 3">
    <name type="scientific">Cordylochernes scorpioides</name>
    <dbReference type="NCBI Taxonomy" id="51811"/>
    <lineage>
        <taxon>Eukaryota</taxon>
        <taxon>Metazoa</taxon>
        <taxon>Ecdysozoa</taxon>
        <taxon>Arthropoda</taxon>
        <taxon>Chelicerata</taxon>
        <taxon>Arachnida</taxon>
        <taxon>Pseudoscorpiones</taxon>
        <taxon>Cheliferoidea</taxon>
        <taxon>Chernetidae</taxon>
        <taxon>Cordylochernes</taxon>
    </lineage>
</organism>
<dbReference type="InterPro" id="IPR050951">
    <property type="entry name" value="Retrovirus_Pol_polyprotein"/>
</dbReference>
<feature type="domain" description="Integrase catalytic" evidence="1">
    <location>
        <begin position="167"/>
        <end position="260"/>
    </location>
</feature>
<dbReference type="InterPro" id="IPR001584">
    <property type="entry name" value="Integrase_cat-core"/>
</dbReference>
<dbReference type="InterPro" id="IPR012337">
    <property type="entry name" value="RNaseH-like_sf"/>
</dbReference>
<dbReference type="InterPro" id="IPR036397">
    <property type="entry name" value="RNaseH_sf"/>
</dbReference>